<reference evidence="1 2" key="1">
    <citation type="journal article" date="2004" name="Nucleic Acids Res.">
        <title>The genome sequence of Bacillus cereus ATCC 10987 reveals metabolic adaptations and a large plasmid related to Bacillus anthracis pXO1.</title>
        <authorList>
            <person name="Rasko D.A."/>
            <person name="Ravel J."/>
            <person name="Okstad O.A."/>
            <person name="Helgason E."/>
            <person name="Cer R.Z."/>
            <person name="Jiang L."/>
            <person name="Shores K.A."/>
            <person name="Fouts D.E."/>
            <person name="Tourasse N.J."/>
            <person name="Angiuoli S.V."/>
            <person name="Kolonay J."/>
            <person name="Nelson W.C."/>
            <person name="Kolsto A.-B."/>
            <person name="Fraser C.M."/>
            <person name="Read T.D."/>
        </authorList>
    </citation>
    <scope>NUCLEOTIDE SEQUENCE [LARGE SCALE GENOMIC DNA]</scope>
    <source>
        <strain evidence="2">ATCC 10987 / NRS 248</strain>
    </source>
</reference>
<dbReference type="AlphaFoldDB" id="Q73EA0"/>
<evidence type="ECO:0000313" key="1">
    <source>
        <dbReference type="EMBL" id="AAS39394.1"/>
    </source>
</evidence>
<gene>
    <name evidence="1" type="ordered locus">BCE_0459</name>
</gene>
<protein>
    <submittedName>
        <fullName evidence="1">Uncharacterized protein</fullName>
    </submittedName>
</protein>
<dbReference type="Proteomes" id="UP000002527">
    <property type="component" value="Chromosome"/>
</dbReference>
<organism evidence="1 2">
    <name type="scientific">Bacillus cereus (strain ATCC 10987 / NRS 248)</name>
    <dbReference type="NCBI Taxonomy" id="222523"/>
    <lineage>
        <taxon>Bacteria</taxon>
        <taxon>Bacillati</taxon>
        <taxon>Bacillota</taxon>
        <taxon>Bacilli</taxon>
        <taxon>Bacillales</taxon>
        <taxon>Bacillaceae</taxon>
        <taxon>Bacillus</taxon>
        <taxon>Bacillus cereus group</taxon>
    </lineage>
</organism>
<accession>Q73EA0</accession>
<name>Q73EA0_BACC1</name>
<sequence length="59" mass="7178">MFIFTQQEHFSEKYFLLAHYAIGKKSPLSFLALRYFESQYFLATPHDQYKNSTYYLIKL</sequence>
<dbReference type="EMBL" id="AE017194">
    <property type="protein sequence ID" value="AAS39394.1"/>
    <property type="molecule type" value="Genomic_DNA"/>
</dbReference>
<dbReference type="HOGENOM" id="CLU_2950326_0_0_9"/>
<dbReference type="KEGG" id="bca:BCE_0459"/>
<evidence type="ECO:0000313" key="2">
    <source>
        <dbReference type="Proteomes" id="UP000002527"/>
    </source>
</evidence>
<proteinExistence type="predicted"/>